<comment type="caution">
    <text evidence="6">The sequence shown here is derived from an EMBL/GenBank/DDBJ whole genome shotgun (WGS) entry which is preliminary data.</text>
</comment>
<proteinExistence type="inferred from homology"/>
<dbReference type="PROSITE" id="PS51257">
    <property type="entry name" value="PROKAR_LIPOPROTEIN"/>
    <property type="match status" value="1"/>
</dbReference>
<feature type="domain" description="Glycoside hydrolase family 5" evidence="5">
    <location>
        <begin position="67"/>
        <end position="236"/>
    </location>
</feature>
<keyword evidence="4" id="KW-0732">Signal</keyword>
<dbReference type="EMBL" id="JABRWJ010000007">
    <property type="protein sequence ID" value="NRF70031.1"/>
    <property type="molecule type" value="Genomic_DNA"/>
</dbReference>
<evidence type="ECO:0000256" key="4">
    <source>
        <dbReference type="SAM" id="SignalP"/>
    </source>
</evidence>
<feature type="signal peptide" evidence="4">
    <location>
        <begin position="1"/>
        <end position="22"/>
    </location>
</feature>
<protein>
    <submittedName>
        <fullName evidence="6">Cellulase family glycosylhydrolase</fullName>
    </submittedName>
</protein>
<name>A0ABX2ENB4_9BURK</name>
<organism evidence="6 7">
    <name type="scientific">Pseudaquabacterium terrae</name>
    <dbReference type="NCBI Taxonomy" id="2732868"/>
    <lineage>
        <taxon>Bacteria</taxon>
        <taxon>Pseudomonadati</taxon>
        <taxon>Pseudomonadota</taxon>
        <taxon>Betaproteobacteria</taxon>
        <taxon>Burkholderiales</taxon>
        <taxon>Sphaerotilaceae</taxon>
        <taxon>Pseudaquabacterium</taxon>
    </lineage>
</organism>
<feature type="chain" id="PRO_5045579177" evidence="4">
    <location>
        <begin position="23"/>
        <end position="433"/>
    </location>
</feature>
<comment type="similarity">
    <text evidence="3">Belongs to the glycosyl hydrolase 5 (cellulase A) family.</text>
</comment>
<accession>A0ABX2ENB4</accession>
<dbReference type="InterPro" id="IPR001547">
    <property type="entry name" value="Glyco_hydro_5"/>
</dbReference>
<evidence type="ECO:0000313" key="7">
    <source>
        <dbReference type="Proteomes" id="UP000737171"/>
    </source>
</evidence>
<dbReference type="Proteomes" id="UP000737171">
    <property type="component" value="Unassembled WGS sequence"/>
</dbReference>
<dbReference type="Pfam" id="PF00150">
    <property type="entry name" value="Cellulase"/>
    <property type="match status" value="1"/>
</dbReference>
<sequence length="433" mass="47991">MDTMTWRPIARAAMLGAAWLLAGCGGGGGGSDGADGMQTAQAAAAGACGSTGCAPLRLTIQGTTLLDPQGRAVRLRGVNVDGIDAQDAAIIAGQFNMNTIRLRITYSKDTRADTPSGFRDDYLQQIDGWVAAARSRGLWMVLEMRGSDAFTTHPDFYDIRKTGPCDPKVELVRCPNFGYYRKTWRFLAERFRGTDYIAGYGLLAEPSADKTGAANPVATLVSFQRALMDEISRVDRRTPFFIGPNYNYDTMEYRLDDYFIAAYAGRVVYAVNFLVPKEWINHGTWTLPCLPTGDCKPTYPFADPVDGYGSLLAGADPAAQPEKVFNEQRVKPGNYQKTLSKGFIPWYLQWALDFRDRHQVPLYVDQFGASTEALGQLAYEGDLIDFFEDRGLHWTRWSYNAAGPDSGGRTLLPPNYAAIRFYTELASRWESPR</sequence>
<dbReference type="Gene3D" id="3.20.20.80">
    <property type="entry name" value="Glycosidases"/>
    <property type="match status" value="1"/>
</dbReference>
<gene>
    <name evidence="6" type="ORF">HLB44_23790</name>
</gene>
<reference evidence="6 7" key="1">
    <citation type="submission" date="2020-05" db="EMBL/GenBank/DDBJ databases">
        <title>Aquincola sp. isolate from soil.</title>
        <authorList>
            <person name="Han J."/>
            <person name="Kim D.-U."/>
        </authorList>
    </citation>
    <scope>NUCLEOTIDE SEQUENCE [LARGE SCALE GENOMIC DNA]</scope>
    <source>
        <strain evidence="6 7">S2</strain>
    </source>
</reference>
<evidence type="ECO:0000256" key="3">
    <source>
        <dbReference type="RuleBase" id="RU361153"/>
    </source>
</evidence>
<keyword evidence="1 3" id="KW-0378">Hydrolase</keyword>
<evidence type="ECO:0000313" key="6">
    <source>
        <dbReference type="EMBL" id="NRF70031.1"/>
    </source>
</evidence>
<keyword evidence="7" id="KW-1185">Reference proteome</keyword>
<dbReference type="InterPro" id="IPR017853">
    <property type="entry name" value="GH"/>
</dbReference>
<dbReference type="SUPFAM" id="SSF51445">
    <property type="entry name" value="(Trans)glycosidases"/>
    <property type="match status" value="1"/>
</dbReference>
<evidence type="ECO:0000256" key="1">
    <source>
        <dbReference type="ARBA" id="ARBA00022801"/>
    </source>
</evidence>
<evidence type="ECO:0000259" key="5">
    <source>
        <dbReference type="Pfam" id="PF00150"/>
    </source>
</evidence>
<keyword evidence="2 3" id="KW-0326">Glycosidase</keyword>
<dbReference type="RefSeq" id="WP_173128096.1">
    <property type="nucleotide sequence ID" value="NZ_JABRWJ010000007.1"/>
</dbReference>
<evidence type="ECO:0000256" key="2">
    <source>
        <dbReference type="ARBA" id="ARBA00023295"/>
    </source>
</evidence>